<name>D7E4L9_NOSA0</name>
<dbReference type="AlphaFoldDB" id="D7E4L9"/>
<sequence>MGATRFCEIITERAGEQGAGGMEKELSYKP</sequence>
<proteinExistence type="predicted"/>
<dbReference type="STRING" id="551115.Aazo_1599"/>
<evidence type="ECO:0000313" key="1">
    <source>
        <dbReference type="EMBL" id="ADI63777.1"/>
    </source>
</evidence>
<dbReference type="EMBL" id="CP002059">
    <property type="protein sequence ID" value="ADI63777.1"/>
    <property type="molecule type" value="Genomic_DNA"/>
</dbReference>
<gene>
    <name evidence="1" type="ordered locus">Aazo_1599</name>
</gene>
<accession>D7E4L9</accession>
<dbReference type="KEGG" id="naz:Aazo_1599"/>
<protein>
    <submittedName>
        <fullName evidence="1">Uncharacterized protein</fullName>
    </submittedName>
</protein>
<dbReference type="HOGENOM" id="CLU_3404568_0_0_3"/>
<keyword evidence="2" id="KW-1185">Reference proteome</keyword>
<dbReference type="Proteomes" id="UP000001511">
    <property type="component" value="Chromosome"/>
</dbReference>
<evidence type="ECO:0000313" key="2">
    <source>
        <dbReference type="Proteomes" id="UP000001511"/>
    </source>
</evidence>
<organism evidence="1 2">
    <name type="scientific">Nostoc azollae (strain 0708)</name>
    <name type="common">Anabaena azollae (strain 0708)</name>
    <dbReference type="NCBI Taxonomy" id="551115"/>
    <lineage>
        <taxon>Bacteria</taxon>
        <taxon>Bacillati</taxon>
        <taxon>Cyanobacteriota</taxon>
        <taxon>Cyanophyceae</taxon>
        <taxon>Nostocales</taxon>
        <taxon>Nostocaceae</taxon>
        <taxon>Trichormus</taxon>
    </lineage>
</organism>
<reference evidence="1 2" key="1">
    <citation type="journal article" date="2010" name="PLoS ONE">
        <title>Genome erosion in a nitrogen-fixing vertically transmitted endosymbiotic multicellular cyanobacterium.</title>
        <authorList>
            <person name="Ran L."/>
            <person name="Larsson J."/>
            <person name="Vigil-Stenman T."/>
            <person name="Nylander J.A."/>
            <person name="Ininbergs K."/>
            <person name="Zheng W.W."/>
            <person name="Lapidus A."/>
            <person name="Lowry S."/>
            <person name="Haselkorn R."/>
            <person name="Bergman B."/>
        </authorList>
    </citation>
    <scope>NUCLEOTIDE SEQUENCE [LARGE SCALE GENOMIC DNA]</scope>
    <source>
        <strain evidence="1 2">0708</strain>
    </source>
</reference>